<dbReference type="FunFam" id="3.40.720.10:FF:000070">
    <property type="entry name" value="Arylsulfatase A"/>
    <property type="match status" value="1"/>
</dbReference>
<comment type="caution">
    <text evidence="5">The sequence shown here is derived from an EMBL/GenBank/DDBJ whole genome shotgun (WGS) entry which is preliminary data.</text>
</comment>
<feature type="chain" id="PRO_5024337976" evidence="3">
    <location>
        <begin position="23"/>
        <end position="609"/>
    </location>
</feature>
<dbReference type="Pfam" id="PF00884">
    <property type="entry name" value="Sulfatase"/>
    <property type="match status" value="1"/>
</dbReference>
<dbReference type="InterPro" id="IPR050738">
    <property type="entry name" value="Sulfatase"/>
</dbReference>
<reference evidence="5 6" key="1">
    <citation type="submission" date="2019-08" db="EMBL/GenBank/DDBJ databases">
        <authorList>
            <person name="Dhanesh K."/>
            <person name="Kumar G."/>
            <person name="Sasikala C."/>
            <person name="Venkata Ramana C."/>
        </authorList>
    </citation>
    <scope>NUCLEOTIDE SEQUENCE [LARGE SCALE GENOMIC DNA]</scope>
    <source>
        <strain evidence="5 6">JC645</strain>
    </source>
</reference>
<dbReference type="InterPro" id="IPR017850">
    <property type="entry name" value="Alkaline_phosphatase_core_sf"/>
</dbReference>
<keyword evidence="6" id="KW-1185">Reference proteome</keyword>
<accession>A0A5M6DF22</accession>
<dbReference type="PANTHER" id="PTHR42693:SF53">
    <property type="entry name" value="ENDO-4-O-SULFATASE"/>
    <property type="match status" value="1"/>
</dbReference>
<evidence type="ECO:0000256" key="3">
    <source>
        <dbReference type="SAM" id="SignalP"/>
    </source>
</evidence>
<dbReference type="EMBL" id="VWOX01000002">
    <property type="protein sequence ID" value="KAA5545983.1"/>
    <property type="molecule type" value="Genomic_DNA"/>
</dbReference>
<name>A0A5M6DF22_9BACT</name>
<organism evidence="5 6">
    <name type="scientific">Roseiconus nitratireducens</name>
    <dbReference type="NCBI Taxonomy" id="2605748"/>
    <lineage>
        <taxon>Bacteria</taxon>
        <taxon>Pseudomonadati</taxon>
        <taxon>Planctomycetota</taxon>
        <taxon>Planctomycetia</taxon>
        <taxon>Pirellulales</taxon>
        <taxon>Pirellulaceae</taxon>
        <taxon>Roseiconus</taxon>
    </lineage>
</organism>
<evidence type="ECO:0000256" key="1">
    <source>
        <dbReference type="ARBA" id="ARBA00008779"/>
    </source>
</evidence>
<keyword evidence="3" id="KW-0732">Signal</keyword>
<dbReference type="Gene3D" id="3.30.1120.10">
    <property type="match status" value="1"/>
</dbReference>
<protein>
    <submittedName>
        <fullName evidence="5">Arylsulfatase</fullName>
    </submittedName>
</protein>
<proteinExistence type="inferred from homology"/>
<gene>
    <name evidence="5" type="ORF">FYK55_03460</name>
</gene>
<dbReference type="Proteomes" id="UP000324479">
    <property type="component" value="Unassembled WGS sequence"/>
</dbReference>
<dbReference type="GO" id="GO:0004065">
    <property type="term" value="F:arylsulfatase activity"/>
    <property type="evidence" value="ECO:0007669"/>
    <property type="project" value="TreeGrafter"/>
</dbReference>
<evidence type="ECO:0000259" key="4">
    <source>
        <dbReference type="Pfam" id="PF00884"/>
    </source>
</evidence>
<dbReference type="InterPro" id="IPR000917">
    <property type="entry name" value="Sulfatase_N"/>
</dbReference>
<dbReference type="SUPFAM" id="SSF53649">
    <property type="entry name" value="Alkaline phosphatase-like"/>
    <property type="match status" value="1"/>
</dbReference>
<dbReference type="PANTHER" id="PTHR42693">
    <property type="entry name" value="ARYLSULFATASE FAMILY MEMBER"/>
    <property type="match status" value="1"/>
</dbReference>
<evidence type="ECO:0000313" key="5">
    <source>
        <dbReference type="EMBL" id="KAA5545983.1"/>
    </source>
</evidence>
<comment type="similarity">
    <text evidence="1">Belongs to the sulfatase family.</text>
</comment>
<dbReference type="CDD" id="cd16146">
    <property type="entry name" value="ARS_like"/>
    <property type="match status" value="1"/>
</dbReference>
<dbReference type="AlphaFoldDB" id="A0A5M6DF22"/>
<keyword evidence="2" id="KW-0378">Hydrolase</keyword>
<sequence length="609" mass="68584">MKFHLLLIAVLFALLPTTLLPAAESPNVIVIMTDDQGYGEFGCTGNPVAQTPHIDKLASESVRLTDFHVAPMCTPTRGQLMSGLDAFRNSAINVSSGRTLLKADLKTMADVFHEAGYRTGMFGKWHLGDNYPFRPHDRGFDEALWFPSSHINGVPDYWDNDYFDDVYLRNGKREKCSGYCTDLFFDEAIRWIGADQTADSPFFVYIPTNAAHYPLFVPDHYRERFESEVSKHPEVFEQLKDRPKRQSDLISFLAMGANIDDNVGKLCAFLDAQGLADNTVLVFLTDNGSTFGQDYYNAGMRGRKTQLWEGGHRVPCFIRWPGEIEPREFDELTVVQDLMPTLAELANASGHLPEDLDGRSLAPILQGTEDTLSDRILVINYSRMPTFNVGYTDGNPAIPARDGAGVLWKHWRLLENRQLFNVAEDPHQDHDIAAEHPDVVAKLRQHLNGWWDDVKDPVMVPERVIIGSEHENPSLLTACEWLDVFVDQQIQIRRGVRKNGVWHLIVDRPGRYEFQLRRWPKEADTELAAGLPPVTVTDGQYLPGQALPIRAGRIQVGQQQSERPADADGKSITFGLDLTAGPTELQTWMLGDDGQEICGAYYVDVRRID</sequence>
<evidence type="ECO:0000256" key="2">
    <source>
        <dbReference type="ARBA" id="ARBA00022801"/>
    </source>
</evidence>
<feature type="domain" description="Sulfatase N-terminal" evidence="4">
    <location>
        <begin position="26"/>
        <end position="347"/>
    </location>
</feature>
<feature type="signal peptide" evidence="3">
    <location>
        <begin position="1"/>
        <end position="22"/>
    </location>
</feature>
<dbReference type="Gene3D" id="3.40.720.10">
    <property type="entry name" value="Alkaline Phosphatase, subunit A"/>
    <property type="match status" value="1"/>
</dbReference>
<evidence type="ECO:0000313" key="6">
    <source>
        <dbReference type="Proteomes" id="UP000324479"/>
    </source>
</evidence>
<dbReference type="RefSeq" id="WP_150074928.1">
    <property type="nucleotide sequence ID" value="NZ_VWOX01000002.1"/>
</dbReference>